<dbReference type="STRING" id="1073996.SAMN05444271_104146"/>
<accession>A0A2H4Q0E1</accession>
<evidence type="ECO:0000256" key="1">
    <source>
        <dbReference type="SAM" id="Phobius"/>
    </source>
</evidence>
<name>A0A1H6SI86_9EURY</name>
<sequence>MTTLVVCVDRDNDIGRKAGVTPPITGWEAVRSLVIDVGLAEPEATGVNSLLESLRVTRELRDEGEEAVVAVLSGSSENAITADRAIAAQVDTLIERYEPTQSIVVIDSVDDERVVPIIESRLQVDAVDRVIVRQTRDIESTYYLLKQFLADEELRTTVLVPLGIGLLLIPILLFWFSPAVALGGVAALLGLGVLYKGLGVDEQIGSISEWSRELLYSGRVAVVTYVAALGLTVVGLFVGALGVSETGGTDPGLFAVAAFVHHSIPWLALAAVTAGTGRLLDELLVAETVQTPYLNLPFGLLSVGIVVRGFTGYVFESQLVVGSAVLTPAQRLVCYIIAGVVVSLIGVRVTTLLEQWTMRGAVDQQN</sequence>
<feature type="transmembrane region" description="Helical" evidence="1">
    <location>
        <begin position="253"/>
        <end position="272"/>
    </location>
</feature>
<feature type="transmembrane region" description="Helical" evidence="1">
    <location>
        <begin position="335"/>
        <end position="353"/>
    </location>
</feature>
<feature type="transmembrane region" description="Helical" evidence="1">
    <location>
        <begin position="293"/>
        <end position="315"/>
    </location>
</feature>
<feature type="transmembrane region" description="Helical" evidence="1">
    <location>
        <begin position="220"/>
        <end position="241"/>
    </location>
</feature>
<feature type="transmembrane region" description="Helical" evidence="1">
    <location>
        <begin position="156"/>
        <end position="175"/>
    </location>
</feature>
<keyword evidence="1" id="KW-1133">Transmembrane helix</keyword>
<keyword evidence="1" id="KW-0472">Membrane</keyword>
<keyword evidence="1" id="KW-0812">Transmembrane</keyword>
<dbReference type="EMBL" id="FNYR01000004">
    <property type="protein sequence ID" value="SEI63720.1"/>
    <property type="molecule type" value="Genomic_DNA"/>
</dbReference>
<keyword evidence="3" id="KW-1185">Reference proteome</keyword>
<feature type="transmembrane region" description="Helical" evidence="1">
    <location>
        <begin position="181"/>
        <end position="199"/>
    </location>
</feature>
<dbReference type="GeneID" id="35001866"/>
<accession>A0A1H6SI86</accession>
<dbReference type="Pfam" id="PF04123">
    <property type="entry name" value="DUF373"/>
    <property type="match status" value="1"/>
</dbReference>
<gene>
    <name evidence="2" type="ORF">SAMN05444271_104146</name>
</gene>
<proteinExistence type="predicted"/>
<dbReference type="Proteomes" id="UP000198888">
    <property type="component" value="Unassembled WGS sequence"/>
</dbReference>
<dbReference type="PANTHER" id="PTHR38815">
    <property type="entry name" value="HYPOTHETICAL MEMBRANE PROTEIN, CONSERVED, DUF373 FAMILY"/>
    <property type="match status" value="1"/>
</dbReference>
<evidence type="ECO:0000313" key="2">
    <source>
        <dbReference type="EMBL" id="SEI63720.1"/>
    </source>
</evidence>
<protein>
    <submittedName>
        <fullName evidence="2">Putative membrane protein</fullName>
    </submittedName>
</protein>
<dbReference type="RefSeq" id="WP_089671277.1">
    <property type="nucleotide sequence ID" value="NZ_CP024845.1"/>
</dbReference>
<dbReference type="PANTHER" id="PTHR38815:SF1">
    <property type="entry name" value="DUF373 FAMILY PROTEIN"/>
    <property type="match status" value="1"/>
</dbReference>
<dbReference type="KEGG" id="hae:halTADL_1052"/>
<dbReference type="InterPro" id="IPR007254">
    <property type="entry name" value="DUF373"/>
</dbReference>
<dbReference type="OrthoDB" id="31282at2157"/>
<organism evidence="2 3">
    <name type="scientific">Halohasta litchfieldiae</name>
    <dbReference type="NCBI Taxonomy" id="1073996"/>
    <lineage>
        <taxon>Archaea</taxon>
        <taxon>Methanobacteriati</taxon>
        <taxon>Methanobacteriota</taxon>
        <taxon>Stenosarchaea group</taxon>
        <taxon>Halobacteria</taxon>
        <taxon>Halobacteriales</taxon>
        <taxon>Haloferacaceae</taxon>
        <taxon>Halohasta</taxon>
    </lineage>
</organism>
<dbReference type="AlphaFoldDB" id="A0A1H6SI86"/>
<evidence type="ECO:0000313" key="3">
    <source>
        <dbReference type="Proteomes" id="UP000198888"/>
    </source>
</evidence>
<reference evidence="2 3" key="1">
    <citation type="submission" date="2016-10" db="EMBL/GenBank/DDBJ databases">
        <authorList>
            <person name="de Groot N.N."/>
        </authorList>
    </citation>
    <scope>NUCLEOTIDE SEQUENCE [LARGE SCALE GENOMIC DNA]</scope>
    <source>
        <strain evidence="2 3">DSM 22187</strain>
    </source>
</reference>